<dbReference type="Proteomes" id="UP000724672">
    <property type="component" value="Unassembled WGS sequence"/>
</dbReference>
<dbReference type="Pfam" id="PF09479">
    <property type="entry name" value="Flg_new"/>
    <property type="match status" value="1"/>
</dbReference>
<dbReference type="InterPro" id="IPR015943">
    <property type="entry name" value="WD40/YVTN_repeat-like_dom_sf"/>
</dbReference>
<evidence type="ECO:0000259" key="3">
    <source>
        <dbReference type="Pfam" id="PF12733"/>
    </source>
</evidence>
<keyword evidence="2" id="KW-1133">Transmembrane helix</keyword>
<dbReference type="PANTHER" id="PTHR47197:SF3">
    <property type="entry name" value="DIHYDRO-HEME D1 DEHYDROGENASE"/>
    <property type="match status" value="1"/>
</dbReference>
<dbReference type="InterPro" id="IPR042229">
    <property type="entry name" value="Listeria/Bacterioides_rpt_sf"/>
</dbReference>
<protein>
    <submittedName>
        <fullName evidence="4">Cadherin-like beta sandwich domain-containing protein</fullName>
    </submittedName>
</protein>
<dbReference type="Gene3D" id="2.130.10.10">
    <property type="entry name" value="YVTN repeat-like/Quinoprotein amine dehydrogenase"/>
    <property type="match status" value="2"/>
</dbReference>
<dbReference type="InterPro" id="IPR011048">
    <property type="entry name" value="Haem_d1_sf"/>
</dbReference>
<dbReference type="SUPFAM" id="SSF51004">
    <property type="entry name" value="C-terminal (heme d1) domain of cytochrome cd1-nitrite reductase"/>
    <property type="match status" value="1"/>
</dbReference>
<keyword evidence="2" id="KW-0472">Membrane</keyword>
<feature type="transmembrane region" description="Helical" evidence="2">
    <location>
        <begin position="742"/>
        <end position="759"/>
    </location>
</feature>
<gene>
    <name evidence="4" type="ORF">GOQ27_05115</name>
</gene>
<dbReference type="InterPro" id="IPR025883">
    <property type="entry name" value="Cadherin-like_domain"/>
</dbReference>
<reference evidence="4" key="1">
    <citation type="submission" date="2019-12" db="EMBL/GenBank/DDBJ databases">
        <title>Clostridiaceae gen. nov. sp. nov., isolated from sediment in Xinjiang, China.</title>
        <authorList>
            <person name="Zhang R."/>
        </authorList>
    </citation>
    <scope>NUCLEOTIDE SEQUENCE</scope>
    <source>
        <strain evidence="4">D2Q-11</strain>
    </source>
</reference>
<evidence type="ECO:0000313" key="5">
    <source>
        <dbReference type="Proteomes" id="UP000724672"/>
    </source>
</evidence>
<comment type="caution">
    <text evidence="4">The sequence shown here is derived from an EMBL/GenBank/DDBJ whole genome shotgun (WGS) entry which is preliminary data.</text>
</comment>
<dbReference type="NCBIfam" id="TIGR02276">
    <property type="entry name" value="beta_rpt_yvtn"/>
    <property type="match status" value="1"/>
</dbReference>
<keyword evidence="5" id="KW-1185">Reference proteome</keyword>
<dbReference type="InterPro" id="IPR013378">
    <property type="entry name" value="InlB-like_B-rpt"/>
</dbReference>
<evidence type="ECO:0000313" key="4">
    <source>
        <dbReference type="EMBL" id="MBS4537830.1"/>
    </source>
</evidence>
<evidence type="ECO:0000256" key="1">
    <source>
        <dbReference type="ARBA" id="ARBA00004196"/>
    </source>
</evidence>
<dbReference type="InterPro" id="IPR051200">
    <property type="entry name" value="Host-pathogen_enzymatic-act"/>
</dbReference>
<evidence type="ECO:0000256" key="2">
    <source>
        <dbReference type="SAM" id="Phobius"/>
    </source>
</evidence>
<sequence>MVDLNTGTVEKGKIRVGSKPTTSEINPNGKQVFVSNKDSNSVSVIDTTEGKVIKTINVGQSPAEIAYNHDGSKAYVANYDYSISVINTSSLEVTKSIRTIGRPMALVNVGSDIYFVKKESNKISIIDTITDKLKTETIEYDSFGSAYGITVNPDGTKIYVPNVFNKNIGVIDLDTKKVEKKIDIMGMAYSVEISPDGSQIYVPLVTKNKLLIIRNSDNKIVGNIDVGRNPYIAGVSMDGNHAYTVNYGDSNMSVIDIESNQVVDTLGLSDKPYMIGKFMILVAVANQSSNADLSDLILGEETLSPVFDSSTTEYTASVSNSVSSIKVTPKAADGKAILTVDGIPVTTGSASEAISLNEGQNTIDIKVIAEDGTEKIYTITMIRALQKFTLTYDGNGNTSGVIPINLSSYEEGNTVTVADNKGSLEKTGYRFAGWNTSADGNGTDHMAEDSLTIGTSDIILYAKWKPKPVAKDEDTTNEDTSIIIDVPPYIFEDIKTSNKVDLEEAKEAIGDNEGSLPYSVEERVGNQSNDLEDKIEVEEFESPVEVITDIEDVIIRTYDPRVNNTIDIHNNLRDNQKSFRVDRLRERLEDEVSEVKKILLVDDETEISVEGIEGTSFDEGIYLVVDQVLRYTEVVEHDEKVQKELDKLRETVKENMKDKELVELYDISLMKNNIKIQPDGKVKVKIKIPEKYIDKENIDIVYISDYGDVESMNAAVTDKGYLEFITDHFSYYGIVAKPINQLWWWLLLIPLGLIIKIGMKKRAVFYETWYKSI</sequence>
<dbReference type="Gene3D" id="2.60.40.4270">
    <property type="entry name" value="Listeria-Bacteroides repeat domain"/>
    <property type="match status" value="1"/>
</dbReference>
<dbReference type="AlphaFoldDB" id="A0A942Z8E0"/>
<dbReference type="PANTHER" id="PTHR47197">
    <property type="entry name" value="PROTEIN NIRF"/>
    <property type="match status" value="1"/>
</dbReference>
<comment type="subcellular location">
    <subcellularLocation>
        <location evidence="1">Cell envelope</location>
    </subcellularLocation>
</comment>
<dbReference type="InterPro" id="IPR011964">
    <property type="entry name" value="YVTN_b-propeller_repeat"/>
</dbReference>
<keyword evidence="2" id="KW-0812">Transmembrane</keyword>
<name>A0A942Z8E0_9FIRM</name>
<proteinExistence type="predicted"/>
<dbReference type="GO" id="GO:0030313">
    <property type="term" value="C:cell envelope"/>
    <property type="evidence" value="ECO:0007669"/>
    <property type="project" value="UniProtKB-SubCell"/>
</dbReference>
<dbReference type="EMBL" id="WSFT01000022">
    <property type="protein sequence ID" value="MBS4537830.1"/>
    <property type="molecule type" value="Genomic_DNA"/>
</dbReference>
<feature type="domain" description="Cadherin-like beta-sandwich-like" evidence="3">
    <location>
        <begin position="303"/>
        <end position="383"/>
    </location>
</feature>
<dbReference type="NCBIfam" id="TIGR02543">
    <property type="entry name" value="List_Bact_rpt"/>
    <property type="match status" value="1"/>
</dbReference>
<dbReference type="Pfam" id="PF12733">
    <property type="entry name" value="Cadherin-like"/>
    <property type="match status" value="1"/>
</dbReference>
<organism evidence="4 5">
    <name type="scientific">Anaeromonas frigoriresistens</name>
    <dbReference type="NCBI Taxonomy" id="2683708"/>
    <lineage>
        <taxon>Bacteria</taxon>
        <taxon>Bacillati</taxon>
        <taxon>Bacillota</taxon>
        <taxon>Tissierellia</taxon>
        <taxon>Tissierellales</taxon>
        <taxon>Thermohalobacteraceae</taxon>
        <taxon>Anaeromonas</taxon>
    </lineage>
</organism>
<dbReference type="RefSeq" id="WP_203365761.1">
    <property type="nucleotide sequence ID" value="NZ_WSFT01000022.1"/>
</dbReference>
<accession>A0A942Z8E0</accession>